<evidence type="ECO:0000313" key="3">
    <source>
        <dbReference type="Proteomes" id="UP001290101"/>
    </source>
</evidence>
<accession>A0ABU5JDZ2</accession>
<dbReference type="Proteomes" id="UP001290101">
    <property type="component" value="Unassembled WGS sequence"/>
</dbReference>
<gene>
    <name evidence="2" type="ORF">U2F25_15195</name>
</gene>
<name>A0ABU5JDZ2_9ACTN</name>
<reference evidence="2 3" key="1">
    <citation type="submission" date="2023-12" db="EMBL/GenBank/DDBJ databases">
        <title>Micromonospora sp. nov., isolated from Atacama Desert.</title>
        <authorList>
            <person name="Carro L."/>
            <person name="Golinska P."/>
            <person name="Klenk H.-P."/>
            <person name="Goodfellow M."/>
        </authorList>
    </citation>
    <scope>NUCLEOTIDE SEQUENCE [LARGE SCALE GENOMIC DNA]</scope>
    <source>
        <strain evidence="2 3">4G53</strain>
    </source>
</reference>
<dbReference type="RefSeq" id="WP_322440861.1">
    <property type="nucleotide sequence ID" value="NZ_JAXOTQ010000017.1"/>
</dbReference>
<keyword evidence="3" id="KW-1185">Reference proteome</keyword>
<evidence type="ECO:0000313" key="2">
    <source>
        <dbReference type="EMBL" id="MDZ5490795.1"/>
    </source>
</evidence>
<proteinExistence type="predicted"/>
<organism evidence="2 3">
    <name type="scientific">Micromonospora sicca</name>
    <dbReference type="NCBI Taxonomy" id="2202420"/>
    <lineage>
        <taxon>Bacteria</taxon>
        <taxon>Bacillati</taxon>
        <taxon>Actinomycetota</taxon>
        <taxon>Actinomycetes</taxon>
        <taxon>Micromonosporales</taxon>
        <taxon>Micromonosporaceae</taxon>
        <taxon>Micromonospora</taxon>
    </lineage>
</organism>
<feature type="region of interest" description="Disordered" evidence="1">
    <location>
        <begin position="38"/>
        <end position="62"/>
    </location>
</feature>
<dbReference type="EMBL" id="JAXOTQ010000017">
    <property type="protein sequence ID" value="MDZ5490795.1"/>
    <property type="molecule type" value="Genomic_DNA"/>
</dbReference>
<sequence>MGRFVAILDRAIAFPESTGWPCPRDGDHDAFHHARTTRPPEAAAMEVPPSGDGGVESTTQSN</sequence>
<evidence type="ECO:0000256" key="1">
    <source>
        <dbReference type="SAM" id="MobiDB-lite"/>
    </source>
</evidence>
<comment type="caution">
    <text evidence="2">The sequence shown here is derived from an EMBL/GenBank/DDBJ whole genome shotgun (WGS) entry which is preliminary data.</text>
</comment>
<protein>
    <submittedName>
        <fullName evidence="2">Uncharacterized protein</fullName>
    </submittedName>
</protein>